<organism evidence="1 2">
    <name type="scientific">Candidatus Scatomorpha intestinavium</name>
    <dbReference type="NCBI Taxonomy" id="2840922"/>
    <lineage>
        <taxon>Bacteria</taxon>
        <taxon>Bacillati</taxon>
        <taxon>Bacillota</taxon>
        <taxon>Clostridia</taxon>
        <taxon>Eubacteriales</taxon>
        <taxon>Candidatus Scatomorpha</taxon>
    </lineage>
</organism>
<sequence>MRTLTREEARRFLLFHSGLLGERRFTGDTGALEFVRQCGCIQFDPVDVCGRNAELTLASRVGGFTRDTLSRLLYSDRSLIDYPDKNLAIIPAEDWPYFERYRASAMASGARFEGLAELERFALDYIRENGPVSADTLPVSGKIRWYSAIHWSGSSHVESNAARSVLEQLYTSGELVIHHKQGSRKFYDLASRCLSPALLAAGDPLPDEDDHRAWRVLRRIRAVGALWNRQSDAFLNIPGMNRAAVRNGAFERLLSRGEISEARVEGLSAPLYIASSSIPLLEGLLSPSVPPLRGRCEFLSPLDPLLWDRRLIRELFGFDYTWEIYTPAEKRKYGVYTLPILSGERFAGRIDAAADRRRGVLTVKNVYYESGVRRTKKLDAAISSAARRLARLNGCKSVEYL</sequence>
<proteinExistence type="predicted"/>
<dbReference type="Pfam" id="PF06224">
    <property type="entry name" value="AlkZ-like"/>
    <property type="match status" value="1"/>
</dbReference>
<dbReference type="AlphaFoldDB" id="A0A9D0ZCM8"/>
<dbReference type="InterPro" id="IPR009351">
    <property type="entry name" value="AlkZ-like"/>
</dbReference>
<dbReference type="EMBL" id="DVGA01000034">
    <property type="protein sequence ID" value="HIQ78207.1"/>
    <property type="molecule type" value="Genomic_DNA"/>
</dbReference>
<gene>
    <name evidence="1" type="ORF">IAB77_02995</name>
</gene>
<reference evidence="1" key="1">
    <citation type="submission" date="2020-10" db="EMBL/GenBank/DDBJ databases">
        <authorList>
            <person name="Gilroy R."/>
        </authorList>
    </citation>
    <scope>NUCLEOTIDE SEQUENCE</scope>
    <source>
        <strain evidence="1">ChiBcolR7-354</strain>
    </source>
</reference>
<protein>
    <submittedName>
        <fullName evidence="1">YcaQ family DNA glycosylase</fullName>
    </submittedName>
</protein>
<accession>A0A9D0ZCM8</accession>
<evidence type="ECO:0000313" key="1">
    <source>
        <dbReference type="EMBL" id="HIQ78207.1"/>
    </source>
</evidence>
<dbReference type="PANTHER" id="PTHR30528:SF0">
    <property type="entry name" value="CYTOPLASMIC PROTEIN"/>
    <property type="match status" value="1"/>
</dbReference>
<dbReference type="PANTHER" id="PTHR30528">
    <property type="entry name" value="CYTOPLASMIC PROTEIN"/>
    <property type="match status" value="1"/>
</dbReference>
<name>A0A9D0ZCM8_9FIRM</name>
<evidence type="ECO:0000313" key="2">
    <source>
        <dbReference type="Proteomes" id="UP000824262"/>
    </source>
</evidence>
<comment type="caution">
    <text evidence="1">The sequence shown here is derived from an EMBL/GenBank/DDBJ whole genome shotgun (WGS) entry which is preliminary data.</text>
</comment>
<dbReference type="Proteomes" id="UP000824262">
    <property type="component" value="Unassembled WGS sequence"/>
</dbReference>
<reference evidence="1" key="2">
    <citation type="journal article" date="2021" name="PeerJ">
        <title>Extensive microbial diversity within the chicken gut microbiome revealed by metagenomics and culture.</title>
        <authorList>
            <person name="Gilroy R."/>
            <person name="Ravi A."/>
            <person name="Getino M."/>
            <person name="Pursley I."/>
            <person name="Horton D.L."/>
            <person name="Alikhan N.F."/>
            <person name="Baker D."/>
            <person name="Gharbi K."/>
            <person name="Hall N."/>
            <person name="Watson M."/>
            <person name="Adriaenssens E.M."/>
            <person name="Foster-Nyarko E."/>
            <person name="Jarju S."/>
            <person name="Secka A."/>
            <person name="Antonio M."/>
            <person name="Oren A."/>
            <person name="Chaudhuri R.R."/>
            <person name="La Ragione R."/>
            <person name="Hildebrand F."/>
            <person name="Pallen M.J."/>
        </authorList>
    </citation>
    <scope>NUCLEOTIDE SEQUENCE</scope>
    <source>
        <strain evidence="1">ChiBcolR7-354</strain>
    </source>
</reference>